<name>A0AC60A685_RANTA</name>
<protein>
    <submittedName>
        <fullName evidence="1">Uncharacterized protein</fullName>
    </submittedName>
</protein>
<evidence type="ECO:0000313" key="2">
    <source>
        <dbReference type="Proteomes" id="UP001162501"/>
    </source>
</evidence>
<reference evidence="1" key="1">
    <citation type="submission" date="2023-05" db="EMBL/GenBank/DDBJ databases">
        <authorList>
            <consortium name="ELIXIR-Norway"/>
        </authorList>
    </citation>
    <scope>NUCLEOTIDE SEQUENCE</scope>
</reference>
<sequence>MVLANRRKAANVSKSPTHRPSSPERSKTGTNIPPVSGVSDTAGGPPSPVADDPPALPFPSSGRRRLSPIHSMPAPVCQLLRWTAVLFKPCHAIIITRAPVGSPVIGGFAIRVPVLPYTLTRFGNGVV</sequence>
<evidence type="ECO:0000313" key="1">
    <source>
        <dbReference type="EMBL" id="CAN0562980.1"/>
    </source>
</evidence>
<proteinExistence type="predicted"/>
<feature type="non-terminal residue" evidence="1">
    <location>
        <position position="1"/>
    </location>
</feature>
<reference evidence="1" key="2">
    <citation type="submission" date="2025-03" db="EMBL/GenBank/DDBJ databases">
        <authorList>
            <consortium name="ELIXIR-Norway"/>
            <consortium name="Elixir Norway"/>
        </authorList>
    </citation>
    <scope>NUCLEOTIDE SEQUENCE</scope>
</reference>
<dbReference type="Proteomes" id="UP001162501">
    <property type="component" value="Chromosome 8"/>
</dbReference>
<accession>A0AC60A685</accession>
<dbReference type="EMBL" id="OX596092">
    <property type="protein sequence ID" value="CAN0562980.1"/>
    <property type="molecule type" value="Genomic_DNA"/>
</dbReference>
<feature type="non-terminal residue" evidence="1">
    <location>
        <position position="127"/>
    </location>
</feature>
<organism evidence="1 2">
    <name type="scientific">Rangifer tarandus platyrhynchus</name>
    <name type="common">Svalbard reindeer</name>
    <dbReference type="NCBI Taxonomy" id="3082113"/>
    <lineage>
        <taxon>Eukaryota</taxon>
        <taxon>Metazoa</taxon>
        <taxon>Chordata</taxon>
        <taxon>Craniata</taxon>
        <taxon>Vertebrata</taxon>
        <taxon>Euteleostomi</taxon>
        <taxon>Mammalia</taxon>
        <taxon>Eutheria</taxon>
        <taxon>Laurasiatheria</taxon>
        <taxon>Artiodactyla</taxon>
        <taxon>Ruminantia</taxon>
        <taxon>Pecora</taxon>
        <taxon>Cervidae</taxon>
        <taxon>Odocoileinae</taxon>
        <taxon>Rangifer</taxon>
    </lineage>
</organism>
<gene>
    <name evidence="1" type="ORF">MRATA1EN22A_LOCUS27444</name>
</gene>